<keyword evidence="7" id="KW-1015">Disulfide bond</keyword>
<comment type="catalytic activity">
    <reaction evidence="8 9">
        <text>2 superoxide + 2 H(+) = H2O2 + O2</text>
        <dbReference type="Rhea" id="RHEA:20696"/>
        <dbReference type="ChEBI" id="CHEBI:15378"/>
        <dbReference type="ChEBI" id="CHEBI:15379"/>
        <dbReference type="ChEBI" id="CHEBI:16240"/>
        <dbReference type="ChEBI" id="CHEBI:18421"/>
        <dbReference type="EC" id="1.15.1.1"/>
    </reaction>
</comment>
<dbReference type="InterPro" id="IPR018152">
    <property type="entry name" value="SOD_Cu/Zn_BS"/>
</dbReference>
<keyword evidence="3 9" id="KW-0862">Zinc</keyword>
<comment type="cofactor">
    <cofactor evidence="9">
        <name>Zn(2+)</name>
        <dbReference type="ChEBI" id="CHEBI:29105"/>
    </cofactor>
    <text evidence="9">Binds 1 zinc ion per subunit.</text>
</comment>
<evidence type="ECO:0000256" key="2">
    <source>
        <dbReference type="ARBA" id="ARBA00022723"/>
    </source>
</evidence>
<dbReference type="InterPro" id="IPR024134">
    <property type="entry name" value="SOD_Cu/Zn_/chaperone"/>
</dbReference>
<keyword evidence="5 9" id="KW-0560">Oxidoreductase</keyword>
<comment type="function">
    <text evidence="9">Destroys radicals which are normally produced within the cells and which are toxic to biological systems.</text>
</comment>
<dbReference type="InterPro" id="IPR036423">
    <property type="entry name" value="SOD-like_Cu/Zn_dom_sf"/>
</dbReference>
<dbReference type="EMBL" id="KX113617">
    <property type="protein sequence ID" value="ANS15098.1"/>
    <property type="molecule type" value="mRNA"/>
</dbReference>
<dbReference type="PANTHER" id="PTHR10003">
    <property type="entry name" value="SUPEROXIDE DISMUTASE CU-ZN -RELATED"/>
    <property type="match status" value="1"/>
</dbReference>
<evidence type="ECO:0000256" key="9">
    <source>
        <dbReference type="RuleBase" id="RU000393"/>
    </source>
</evidence>
<evidence type="ECO:0000256" key="5">
    <source>
        <dbReference type="ARBA" id="ARBA00023002"/>
    </source>
</evidence>
<evidence type="ECO:0000256" key="7">
    <source>
        <dbReference type="ARBA" id="ARBA00023157"/>
    </source>
</evidence>
<dbReference type="CDD" id="cd00305">
    <property type="entry name" value="Cu-Zn_Superoxide_Dismutase"/>
    <property type="match status" value="1"/>
</dbReference>
<dbReference type="PROSITE" id="PS00332">
    <property type="entry name" value="SOD_CU_ZN_2"/>
    <property type="match status" value="1"/>
</dbReference>
<reference evidence="12" key="1">
    <citation type="submission" date="2016-04" db="EMBL/GenBank/DDBJ databases">
        <title>Local inflammatory effects of bee venom superoxide dismutase.</title>
        <authorList>
            <person name="Lee K.S."/>
            <person name="Kim B.Y."/>
            <person name="Yoon H.J."/>
            <person name="Lee K.Y."/>
            <person name="Choi Y.S."/>
            <person name="Jin B.R."/>
        </authorList>
    </citation>
    <scope>NUCLEOTIDE SEQUENCE</scope>
</reference>
<feature type="signal peptide" evidence="10">
    <location>
        <begin position="1"/>
        <end position="20"/>
    </location>
</feature>
<dbReference type="SUPFAM" id="SSF49329">
    <property type="entry name" value="Cu,Zn superoxide dismutase-like"/>
    <property type="match status" value="1"/>
</dbReference>
<dbReference type="AlphaFoldDB" id="A0A1B1JID1"/>
<evidence type="ECO:0000256" key="1">
    <source>
        <dbReference type="ARBA" id="ARBA00010457"/>
    </source>
</evidence>
<sequence length="177" mass="18933">MNRIIILLLGILIVESVTETEKKKTANVNLIPHNAQIRNVTGKLTIVQNDDNSVHITGKISGLTEGLHGFHVHEKGDLRNGCTSTGPHFNPENVTHGGQDSPIRHVGDLGNIRANAKGEADVHIKDFIISLTGKNNILGRAIVVHSDEDDLGKGNSSLSTTTGNSGDRWACGIIEAI</sequence>
<proteinExistence type="evidence at transcript level"/>
<dbReference type="InterPro" id="IPR001424">
    <property type="entry name" value="SOD_Cu_Zn_dom"/>
</dbReference>
<evidence type="ECO:0000256" key="3">
    <source>
        <dbReference type="ARBA" id="ARBA00022833"/>
    </source>
</evidence>
<feature type="domain" description="Superoxide dismutase copper/zinc binding" evidence="11">
    <location>
        <begin position="40"/>
        <end position="174"/>
    </location>
</feature>
<name>A0A1B1JID1_APIME</name>
<dbReference type="EC" id="1.15.1.1" evidence="9"/>
<comment type="similarity">
    <text evidence="1 9">Belongs to the Cu-Zn superoxide dismutase family.</text>
</comment>
<evidence type="ECO:0000256" key="10">
    <source>
        <dbReference type="SAM" id="SignalP"/>
    </source>
</evidence>
<keyword evidence="6 9" id="KW-0186">Copper</keyword>
<evidence type="ECO:0000256" key="4">
    <source>
        <dbReference type="ARBA" id="ARBA00022862"/>
    </source>
</evidence>
<dbReference type="FunFam" id="2.60.40.200:FF:000003">
    <property type="entry name" value="Superoxide dismutase [Cu-Zn], chloroplastic"/>
    <property type="match status" value="1"/>
</dbReference>
<keyword evidence="4" id="KW-0049">Antioxidant</keyword>
<organism evidence="12">
    <name type="scientific">Apis mellifera</name>
    <name type="common">Honeybee</name>
    <dbReference type="NCBI Taxonomy" id="7460"/>
    <lineage>
        <taxon>Eukaryota</taxon>
        <taxon>Metazoa</taxon>
        <taxon>Ecdysozoa</taxon>
        <taxon>Arthropoda</taxon>
        <taxon>Hexapoda</taxon>
        <taxon>Insecta</taxon>
        <taxon>Pterygota</taxon>
        <taxon>Neoptera</taxon>
        <taxon>Endopterygota</taxon>
        <taxon>Hymenoptera</taxon>
        <taxon>Apocrita</taxon>
        <taxon>Aculeata</taxon>
        <taxon>Apoidea</taxon>
        <taxon>Anthophila</taxon>
        <taxon>Apidae</taxon>
        <taxon>Apis</taxon>
    </lineage>
</organism>
<dbReference type="GO" id="GO:0004784">
    <property type="term" value="F:superoxide dismutase activity"/>
    <property type="evidence" value="ECO:0007669"/>
    <property type="project" value="UniProtKB-EC"/>
</dbReference>
<feature type="chain" id="PRO_5008524654" description="Superoxide dismutase [Cu-Zn]" evidence="10">
    <location>
        <begin position="21"/>
        <end position="177"/>
    </location>
</feature>
<evidence type="ECO:0000256" key="6">
    <source>
        <dbReference type="ARBA" id="ARBA00023008"/>
    </source>
</evidence>
<protein>
    <recommendedName>
        <fullName evidence="9">Superoxide dismutase [Cu-Zn]</fullName>
        <ecNumber evidence="9">1.15.1.1</ecNumber>
    </recommendedName>
</protein>
<dbReference type="Pfam" id="PF00080">
    <property type="entry name" value="Sod_Cu"/>
    <property type="match status" value="1"/>
</dbReference>
<accession>A0A1B1JID1</accession>
<evidence type="ECO:0000256" key="8">
    <source>
        <dbReference type="ARBA" id="ARBA00049204"/>
    </source>
</evidence>
<dbReference type="Gene3D" id="2.60.40.200">
    <property type="entry name" value="Superoxide dismutase, copper/zinc binding domain"/>
    <property type="match status" value="1"/>
</dbReference>
<evidence type="ECO:0000313" key="12">
    <source>
        <dbReference type="EMBL" id="ANS15098.1"/>
    </source>
</evidence>
<dbReference type="GO" id="GO:0005507">
    <property type="term" value="F:copper ion binding"/>
    <property type="evidence" value="ECO:0007669"/>
    <property type="project" value="InterPro"/>
</dbReference>
<comment type="cofactor">
    <cofactor evidence="9">
        <name>Cu cation</name>
        <dbReference type="ChEBI" id="CHEBI:23378"/>
    </cofactor>
    <text evidence="9">Binds 1 copper ion per subunit.</text>
</comment>
<dbReference type="PRINTS" id="PR00068">
    <property type="entry name" value="CUZNDISMTASE"/>
</dbReference>
<keyword evidence="2 9" id="KW-0479">Metal-binding</keyword>
<keyword evidence="10" id="KW-0732">Signal</keyword>
<evidence type="ECO:0000259" key="11">
    <source>
        <dbReference type="Pfam" id="PF00080"/>
    </source>
</evidence>